<keyword evidence="1" id="KW-0812">Transmembrane</keyword>
<dbReference type="AlphaFoldDB" id="A0A075R1R2"/>
<keyword evidence="3" id="KW-1185">Reference proteome</keyword>
<dbReference type="EMBL" id="CP007806">
    <property type="protein sequence ID" value="AIG25356.1"/>
    <property type="molecule type" value="Genomic_DNA"/>
</dbReference>
<evidence type="ECO:0000313" key="3">
    <source>
        <dbReference type="Proteomes" id="UP000005850"/>
    </source>
</evidence>
<keyword evidence="1" id="KW-1133">Transmembrane helix</keyword>
<organism evidence="2 3">
    <name type="scientific">Brevibacillus laterosporus LMG 15441</name>
    <dbReference type="NCBI Taxonomy" id="1042163"/>
    <lineage>
        <taxon>Bacteria</taxon>
        <taxon>Bacillati</taxon>
        <taxon>Bacillota</taxon>
        <taxon>Bacilli</taxon>
        <taxon>Bacillales</taxon>
        <taxon>Paenibacillaceae</taxon>
        <taxon>Brevibacillus</taxon>
    </lineage>
</organism>
<reference evidence="2 3" key="1">
    <citation type="journal article" date="2011" name="J. Bacteriol.">
        <title>Genome sequence of Brevibacillus laterosporus LMG 15441, a pathogen of invertebrates.</title>
        <authorList>
            <person name="Djukic M."/>
            <person name="Poehlein A."/>
            <person name="Thurmer A."/>
            <person name="Daniel R."/>
        </authorList>
    </citation>
    <scope>NUCLEOTIDE SEQUENCE [LARGE SCALE GENOMIC DNA]</scope>
    <source>
        <strain evidence="2 3">LMG 15441</strain>
    </source>
</reference>
<keyword evidence="1" id="KW-0472">Membrane</keyword>
<protein>
    <submittedName>
        <fullName evidence="2">Uncharacterized protein</fullName>
    </submittedName>
</protein>
<dbReference type="HOGENOM" id="CLU_3305846_0_0_9"/>
<evidence type="ECO:0000256" key="1">
    <source>
        <dbReference type="SAM" id="Phobius"/>
    </source>
</evidence>
<dbReference type="Proteomes" id="UP000005850">
    <property type="component" value="Chromosome"/>
</dbReference>
<accession>A0A075R1R2</accession>
<proteinExistence type="predicted"/>
<evidence type="ECO:0000313" key="2">
    <source>
        <dbReference type="EMBL" id="AIG25356.1"/>
    </source>
</evidence>
<gene>
    <name evidence="2" type="ORF">BRLA_c010160</name>
</gene>
<dbReference type="STRING" id="1042163.BRLA_c010160"/>
<name>A0A075R1R2_BRELA</name>
<feature type="transmembrane region" description="Helical" evidence="1">
    <location>
        <begin position="15"/>
        <end position="36"/>
    </location>
</feature>
<sequence>MPEFNLIPKDGMVQILSYAMEFGWPLFLISGAIIGARQR</sequence>
<dbReference type="KEGG" id="blr:BRLA_c010160"/>